<evidence type="ECO:0000313" key="5">
    <source>
        <dbReference type="Proteomes" id="UP001592530"/>
    </source>
</evidence>
<feature type="region of interest" description="Disordered" evidence="1">
    <location>
        <begin position="736"/>
        <end position="759"/>
    </location>
</feature>
<organism evidence="4 5">
    <name type="scientific">Streptacidiphilus alkalitolerans</name>
    <dbReference type="NCBI Taxonomy" id="3342712"/>
    <lineage>
        <taxon>Bacteria</taxon>
        <taxon>Bacillati</taxon>
        <taxon>Actinomycetota</taxon>
        <taxon>Actinomycetes</taxon>
        <taxon>Kitasatosporales</taxon>
        <taxon>Streptomycetaceae</taxon>
        <taxon>Streptacidiphilus</taxon>
    </lineage>
</organism>
<accession>A0ABV6WX48</accession>
<dbReference type="Pfam" id="PF12770">
    <property type="entry name" value="CHAT"/>
    <property type="match status" value="1"/>
</dbReference>
<dbReference type="Proteomes" id="UP001592530">
    <property type="component" value="Unassembled WGS sequence"/>
</dbReference>
<reference evidence="4 5" key="1">
    <citation type="submission" date="2024-09" db="EMBL/GenBank/DDBJ databases">
        <authorList>
            <person name="Lee S.D."/>
        </authorList>
    </citation>
    <scope>NUCLEOTIDE SEQUENCE [LARGE SCALE GENOMIC DNA]</scope>
    <source>
        <strain evidence="4 5">N1-3</strain>
    </source>
</reference>
<keyword evidence="2" id="KW-0812">Transmembrane</keyword>
<proteinExistence type="predicted"/>
<gene>
    <name evidence="4" type="ORF">ACEZDB_08015</name>
</gene>
<protein>
    <submittedName>
        <fullName evidence="4">CHAT domain-containing protein</fullName>
    </submittedName>
</protein>
<sequence>MIVAVVAASIAEGGWLVGGAVELGVSVVPLIAFQRSHHKTVVVTSIGASTLTGWTVTPLVLAGLAATLAIFTLVTGRLPQQWHPLPKPSMLRHPLEAVRCRRCDRRITRSDIIGARRALGSHTGPWLRFRSVFLDLEERLYQSALSLGSDPGLPDTLLAPAKLLQGRALSATARFAEADAAYREVLHSRQDTNDRLYDYLVLLVAENDLAAGHGEQAVQNAIWLTTRAAGTSDYFMRQRAMRLIAEHELDQGRVDRAALLTERAMDDLLRNRAVARLTLASQPHRLVRRLYGSHGSMYLHMLRVDKLSRATASVGPPTNANRDPWDGWEWQPVAMAMAITRAADDLVELYLSEARTAASSNRRAEALPMIACALMELDRTRYLLAAQSTRSSWSKRFRRVLDFALAVAHAEQDHEFVAELIEFARVQTLPAVTAEGLTNELGNLDLSLSTPPVVLVNGRSRLARPGERQRPAHVDLEHAAERAAGADAWWLSYWSSEDWLYWALIDPHGKTTTGRMDFGADSPLQQCLDELERALPALLPGEQQAEADFRIAASPLLTDPAAELGLSAALGNLLLPRRLVRAATDTCANGRRRLPLAIAPVAALGCLPWGLLVADDQPSSCPDRLVDLCDWVLAPSAALVCNSVVGQFNRAPLTLAVVDTIDHPELVALPEAREQAAALPGSVHVLGGRHWSSEPATLLRLEQALRAVGPDSTVAFFCHAVRGSIDEPSMGGLVLASESSRPTTGPESSVQSAVDNTPPEPYDVLTPSHIFAMSRRGLKMPAQILLQACDTSALKDVTSGEWLTIAPAFIATGSREVIATVYPLADLPGTDDPVMRAALNGNSLQEAVSRLQREGLRRWNSGNITDLSDTPFAWAAYATVAVQPSARMNSAAQKPFRRSVSDTFMHVVGDAISSCLNTRAKRLDSGWLLASLLDSEMIGELLGGATISLLPSTLTWTLGPYLCTRYARMRDRGPTTRLHVGNNVLHVPYKVTEALQTAWSAAERDGLPLTPHHLVAALLAGPTGASRILGLLAALSRQRRVLVHRAIEFELTAHISGRLTRWTKSPQAHRYGDIIEALLAHHVVRPGGVSPVNGCGSADRDL</sequence>
<feature type="transmembrane region" description="Helical" evidence="2">
    <location>
        <begin position="15"/>
        <end position="33"/>
    </location>
</feature>
<evidence type="ECO:0000259" key="3">
    <source>
        <dbReference type="Pfam" id="PF12770"/>
    </source>
</evidence>
<dbReference type="EMBL" id="JBHEZY010000002">
    <property type="protein sequence ID" value="MFC1430610.1"/>
    <property type="molecule type" value="Genomic_DNA"/>
</dbReference>
<dbReference type="RefSeq" id="WP_380550348.1">
    <property type="nucleotide sequence ID" value="NZ_JBHEZY010000002.1"/>
</dbReference>
<evidence type="ECO:0000313" key="4">
    <source>
        <dbReference type="EMBL" id="MFC1430610.1"/>
    </source>
</evidence>
<evidence type="ECO:0000256" key="2">
    <source>
        <dbReference type="SAM" id="Phobius"/>
    </source>
</evidence>
<comment type="caution">
    <text evidence="4">The sequence shown here is derived from an EMBL/GenBank/DDBJ whole genome shotgun (WGS) entry which is preliminary data.</text>
</comment>
<evidence type="ECO:0000256" key="1">
    <source>
        <dbReference type="SAM" id="MobiDB-lite"/>
    </source>
</evidence>
<name>A0ABV6WX48_9ACTN</name>
<feature type="transmembrane region" description="Helical" evidence="2">
    <location>
        <begin position="54"/>
        <end position="74"/>
    </location>
</feature>
<keyword evidence="2" id="KW-1133">Transmembrane helix</keyword>
<feature type="compositionally biased region" description="Polar residues" evidence="1">
    <location>
        <begin position="737"/>
        <end position="755"/>
    </location>
</feature>
<keyword evidence="2" id="KW-0472">Membrane</keyword>
<dbReference type="InterPro" id="IPR024983">
    <property type="entry name" value="CHAT_dom"/>
</dbReference>
<feature type="domain" description="CHAT" evidence="3">
    <location>
        <begin position="569"/>
        <end position="879"/>
    </location>
</feature>